<organism evidence="7 8">
    <name type="scientific">Anaeroselena agilis</name>
    <dbReference type="NCBI Taxonomy" id="3063788"/>
    <lineage>
        <taxon>Bacteria</taxon>
        <taxon>Bacillati</taxon>
        <taxon>Bacillota</taxon>
        <taxon>Negativicutes</taxon>
        <taxon>Acetonemataceae</taxon>
        <taxon>Anaeroselena</taxon>
    </lineage>
</organism>
<feature type="transmembrane region" description="Helical" evidence="6">
    <location>
        <begin position="141"/>
        <end position="162"/>
    </location>
</feature>
<feature type="transmembrane region" description="Helical" evidence="6">
    <location>
        <begin position="206"/>
        <end position="223"/>
    </location>
</feature>
<evidence type="ECO:0000256" key="5">
    <source>
        <dbReference type="ARBA" id="ARBA00023136"/>
    </source>
</evidence>
<dbReference type="EMBL" id="JAUOZS010000001">
    <property type="protein sequence ID" value="MDT8899844.1"/>
    <property type="molecule type" value="Genomic_DNA"/>
</dbReference>
<evidence type="ECO:0000313" key="8">
    <source>
        <dbReference type="Proteomes" id="UP001254848"/>
    </source>
</evidence>
<comment type="caution">
    <text evidence="7">The sequence shown here is derived from an EMBL/GenBank/DDBJ whole genome shotgun (WGS) entry which is preliminary data.</text>
</comment>
<feature type="transmembrane region" description="Helical" evidence="6">
    <location>
        <begin position="229"/>
        <end position="250"/>
    </location>
</feature>
<evidence type="ECO:0000256" key="3">
    <source>
        <dbReference type="ARBA" id="ARBA00022692"/>
    </source>
</evidence>
<dbReference type="PANTHER" id="PTHR11101">
    <property type="entry name" value="PHOSPHATE TRANSPORTER"/>
    <property type="match status" value="1"/>
</dbReference>
<gene>
    <name evidence="7" type="ORF">Q4T40_01090</name>
</gene>
<keyword evidence="8" id="KW-1185">Reference proteome</keyword>
<evidence type="ECO:0000313" key="7">
    <source>
        <dbReference type="EMBL" id="MDT8899844.1"/>
    </source>
</evidence>
<dbReference type="PANTHER" id="PTHR11101:SF80">
    <property type="entry name" value="PHOSPHATE TRANSPORTER"/>
    <property type="match status" value="1"/>
</dbReference>
<keyword evidence="5 6" id="KW-0472">Membrane</keyword>
<dbReference type="RefSeq" id="WP_413778411.1">
    <property type="nucleotide sequence ID" value="NZ_JAUOZS010000001.1"/>
</dbReference>
<dbReference type="InterPro" id="IPR001204">
    <property type="entry name" value="Phos_transporter"/>
</dbReference>
<keyword evidence="2" id="KW-0813">Transport</keyword>
<comment type="subcellular location">
    <subcellularLocation>
        <location evidence="1">Membrane</location>
        <topology evidence="1">Multi-pass membrane protein</topology>
    </subcellularLocation>
</comment>
<keyword evidence="3 6" id="KW-0812">Transmembrane</keyword>
<accession>A0ABU3NSQ7</accession>
<evidence type="ECO:0000256" key="2">
    <source>
        <dbReference type="ARBA" id="ARBA00022448"/>
    </source>
</evidence>
<evidence type="ECO:0000256" key="4">
    <source>
        <dbReference type="ARBA" id="ARBA00022989"/>
    </source>
</evidence>
<protein>
    <submittedName>
        <fullName evidence="7">Anion permease</fullName>
    </submittedName>
</protein>
<evidence type="ECO:0000256" key="1">
    <source>
        <dbReference type="ARBA" id="ARBA00004141"/>
    </source>
</evidence>
<feature type="transmembrane region" description="Helical" evidence="6">
    <location>
        <begin position="318"/>
        <end position="344"/>
    </location>
</feature>
<feature type="transmembrane region" description="Helical" evidence="6">
    <location>
        <begin position="79"/>
        <end position="96"/>
    </location>
</feature>
<name>A0ABU3NSQ7_9FIRM</name>
<proteinExistence type="predicted"/>
<evidence type="ECO:0000256" key="6">
    <source>
        <dbReference type="SAM" id="Phobius"/>
    </source>
</evidence>
<keyword evidence="4 6" id="KW-1133">Transmembrane helix</keyword>
<dbReference type="Pfam" id="PF01384">
    <property type="entry name" value="PHO4"/>
    <property type="match status" value="1"/>
</dbReference>
<dbReference type="Proteomes" id="UP001254848">
    <property type="component" value="Unassembled WGS sequence"/>
</dbReference>
<reference evidence="7 8" key="1">
    <citation type="submission" date="2023-07" db="EMBL/GenBank/DDBJ databases">
        <title>The novel representative of Negativicutes class, Anaeroselena agilis gen. nov. sp. nov.</title>
        <authorList>
            <person name="Prokofeva M.I."/>
            <person name="Elcheninov A.G."/>
            <person name="Klyukina A."/>
            <person name="Kublanov I.V."/>
            <person name="Frolov E.N."/>
            <person name="Podosokorskaya O.A."/>
        </authorList>
    </citation>
    <scope>NUCLEOTIDE SEQUENCE [LARGE SCALE GENOMIC DNA]</scope>
    <source>
        <strain evidence="7 8">4137-cl</strain>
    </source>
</reference>
<sequence>MFWDMISLLVVCAAFLFLLTNGLHDASSVVATMIGCGAAQPLHAVAFAGVLELLGAIFGGSAVAYTVAKMIEVAPGRMLLLVLLVALVAATAWNVFTWQVGLPSSSTHALVGGLIGSVWIAAGPEKIVWGVKELLAGEVTGIVKVIVGLVISPLGGFAVAYLMQVMMEGVLKNTRFATTNRWLKRLQWLMVGTLAYSHGANDTQKVMGVIILALMAAGQTAAGSYDIPAWLRMSVAVIMFVGILCGGWSIMKTLGRGIFTLRPIHSFDSLFAAGTSLFAATALGAPVSTTHLVVGSIIGVGAADEYRMVNWRTGQTMVVAWCVTIPASALLAAILYLPLSWLIVSFWGGF</sequence>
<feature type="transmembrane region" description="Helical" evidence="6">
    <location>
        <begin position="41"/>
        <end position="67"/>
    </location>
</feature>